<accession>A3IUE1</accession>
<dbReference type="AlphaFoldDB" id="A3IUE1"/>
<name>A3IUE1_9CHRO</name>
<organism evidence="2 3">
    <name type="scientific">Crocosphaera chwakensis CCY0110</name>
    <dbReference type="NCBI Taxonomy" id="391612"/>
    <lineage>
        <taxon>Bacteria</taxon>
        <taxon>Bacillati</taxon>
        <taxon>Cyanobacteriota</taxon>
        <taxon>Cyanophyceae</taxon>
        <taxon>Oscillatoriophycideae</taxon>
        <taxon>Chroococcales</taxon>
        <taxon>Aphanothecaceae</taxon>
        <taxon>Crocosphaera</taxon>
        <taxon>Crocosphaera chwakensis</taxon>
    </lineage>
</organism>
<evidence type="ECO:0000313" key="3">
    <source>
        <dbReference type="Proteomes" id="UP000003781"/>
    </source>
</evidence>
<dbReference type="RefSeq" id="WP_008276997.1">
    <property type="nucleotide sequence ID" value="NZ_AAXW01000034.1"/>
</dbReference>
<dbReference type="Proteomes" id="UP000003781">
    <property type="component" value="Unassembled WGS sequence"/>
</dbReference>
<dbReference type="EMBL" id="AAXW01000034">
    <property type="protein sequence ID" value="EAZ89922.1"/>
    <property type="molecule type" value="Genomic_DNA"/>
</dbReference>
<dbReference type="OrthoDB" id="516113at2"/>
<proteinExistence type="predicted"/>
<evidence type="ECO:0000256" key="1">
    <source>
        <dbReference type="SAM" id="MobiDB-lite"/>
    </source>
</evidence>
<keyword evidence="3" id="KW-1185">Reference proteome</keyword>
<sequence>MEPTNTPATTDQSLNPSNGSFPASLEEIVIRVNIASRQCKDNPHQILELLRTLEQLHQEIRVNLFEPSLPNTRNDLYDLLLDIEETGGWPYIGRMKLRMFLEHFSSDIEQSSDSE</sequence>
<feature type="region of interest" description="Disordered" evidence="1">
    <location>
        <begin position="1"/>
        <end position="21"/>
    </location>
</feature>
<reference evidence="2 3" key="1">
    <citation type="submission" date="2007-03" db="EMBL/GenBank/DDBJ databases">
        <authorList>
            <person name="Stal L."/>
            <person name="Ferriera S."/>
            <person name="Johnson J."/>
            <person name="Kravitz S."/>
            <person name="Beeson K."/>
            <person name="Sutton G."/>
            <person name="Rogers Y.-H."/>
            <person name="Friedman R."/>
            <person name="Frazier M."/>
            <person name="Venter J.C."/>
        </authorList>
    </citation>
    <scope>NUCLEOTIDE SEQUENCE [LARGE SCALE GENOMIC DNA]</scope>
    <source>
        <strain evidence="2 3">CCY0110</strain>
    </source>
</reference>
<comment type="caution">
    <text evidence="2">The sequence shown here is derived from an EMBL/GenBank/DDBJ whole genome shotgun (WGS) entry which is preliminary data.</text>
</comment>
<evidence type="ECO:0000313" key="2">
    <source>
        <dbReference type="EMBL" id="EAZ89922.1"/>
    </source>
</evidence>
<gene>
    <name evidence="2" type="ORF">CY0110_14038</name>
</gene>
<protein>
    <submittedName>
        <fullName evidence="2">Uncharacterized protein</fullName>
    </submittedName>
</protein>
<dbReference type="eggNOG" id="ENOG50330B3">
    <property type="taxonomic scope" value="Bacteria"/>
</dbReference>